<dbReference type="Proteomes" id="UP000007487">
    <property type="component" value="Chromosome"/>
</dbReference>
<evidence type="ECO:0000313" key="2">
    <source>
        <dbReference type="EMBL" id="ADY29302.1"/>
    </source>
</evidence>
<accession>F0RIH3</accession>
<dbReference type="AlphaFoldDB" id="F0RIH3"/>
<reference evidence="2 3" key="1">
    <citation type="journal article" date="2011" name="Stand. Genomic Sci.">
        <title>Complete genome sequence of Cellulophaga lytica type strain (LIM- 21).</title>
        <authorList>
            <person name="Pati A."/>
            <person name="Abt B."/>
            <person name="Teshima H."/>
            <person name="Nolan M."/>
            <person name="Lapidus A."/>
            <person name="Lucas S."/>
            <person name="Hammon N."/>
            <person name="Deshpande S."/>
            <person name="Cheng J.F."/>
            <person name="Tapia R."/>
            <person name="Han C."/>
            <person name="Goodwin L."/>
            <person name="Pitluck S."/>
            <person name="Liolios K."/>
            <person name="Pagani I."/>
            <person name="Mavromatis K."/>
            <person name="Ovchinikova G."/>
            <person name="Chen A."/>
            <person name="Palaniappan K."/>
            <person name="Land M."/>
            <person name="Hauser L."/>
            <person name="Jeffries C.D."/>
            <person name="Detter J.C."/>
            <person name="Brambilla E.M."/>
            <person name="Kannan K.P."/>
            <person name="Rohde M."/>
            <person name="Spring S."/>
            <person name="Goker M."/>
            <person name="Woyke T."/>
            <person name="Bristow J."/>
            <person name="Eisen J.A."/>
            <person name="Markowitz V."/>
            <person name="Hugenholtz P."/>
            <person name="Kyrpides N.C."/>
            <person name="Klenk H.P."/>
            <person name="Ivanova N."/>
        </authorList>
    </citation>
    <scope>NUCLEOTIDE SEQUENCE [LARGE SCALE GENOMIC DNA]</scope>
    <source>
        <strain evidence="3">ATCC 23178 / DSM 7489 / JCM 8516 / NBRC 14961 / NCIMB 1423 / VKM B-1433 / Cy l20</strain>
    </source>
</reference>
<keyword evidence="1" id="KW-0472">Membrane</keyword>
<dbReference type="HOGENOM" id="CLU_1923817_0_0_10"/>
<dbReference type="EMBL" id="CP002534">
    <property type="protein sequence ID" value="ADY29302.1"/>
    <property type="molecule type" value="Genomic_DNA"/>
</dbReference>
<evidence type="ECO:0000256" key="1">
    <source>
        <dbReference type="SAM" id="Phobius"/>
    </source>
</evidence>
<feature type="transmembrane region" description="Helical" evidence="1">
    <location>
        <begin position="103"/>
        <end position="123"/>
    </location>
</feature>
<sequence length="131" mass="15060">MLNVNKNIPTNHNSVNKIKFFLVGFFTKFLLTVSICLFFCRLFFLIKKSFSVSGFCFRKLANALKLTVGITEVTGLKLMFFGLSQTLAIPSGFGRSRIRRNCGYTLLATVFLFFKLIIFRIIIITKLKFHK</sequence>
<dbReference type="KEGG" id="cly:Celly_1477"/>
<gene>
    <name evidence="2" type="ordered locus">Celly_1477</name>
</gene>
<protein>
    <submittedName>
        <fullName evidence="2">Uncharacterized protein</fullName>
    </submittedName>
</protein>
<feature type="transmembrane region" description="Helical" evidence="1">
    <location>
        <begin position="64"/>
        <end position="83"/>
    </location>
</feature>
<name>F0RIH3_CELLC</name>
<feature type="transmembrane region" description="Helical" evidence="1">
    <location>
        <begin position="20"/>
        <end position="44"/>
    </location>
</feature>
<keyword evidence="1" id="KW-0812">Transmembrane</keyword>
<evidence type="ECO:0000313" key="3">
    <source>
        <dbReference type="Proteomes" id="UP000007487"/>
    </source>
</evidence>
<keyword evidence="3" id="KW-1185">Reference proteome</keyword>
<organism evidence="2 3">
    <name type="scientific">Cellulophaga lytica (strain ATCC 23178 / DSM 7489 / JCM 8516 / NBRC 14961 / NCIMB 1423 / VKM B-1433 / Cy l20)</name>
    <dbReference type="NCBI Taxonomy" id="867900"/>
    <lineage>
        <taxon>Bacteria</taxon>
        <taxon>Pseudomonadati</taxon>
        <taxon>Bacteroidota</taxon>
        <taxon>Flavobacteriia</taxon>
        <taxon>Flavobacteriales</taxon>
        <taxon>Flavobacteriaceae</taxon>
        <taxon>Cellulophaga</taxon>
    </lineage>
</organism>
<proteinExistence type="predicted"/>
<keyword evidence="1" id="KW-1133">Transmembrane helix</keyword>